<dbReference type="Proteomes" id="UP000759131">
    <property type="component" value="Unassembled WGS sequence"/>
</dbReference>
<dbReference type="InterPro" id="IPR003598">
    <property type="entry name" value="Ig_sub2"/>
</dbReference>
<feature type="domain" description="Ig-like" evidence="5">
    <location>
        <begin position="219"/>
        <end position="315"/>
    </location>
</feature>
<feature type="domain" description="Ig-like" evidence="5">
    <location>
        <begin position="1"/>
        <end position="102"/>
    </location>
</feature>
<gene>
    <name evidence="7" type="ORF">OSB1V03_LOCUS14822</name>
</gene>
<keyword evidence="4" id="KW-1133">Transmembrane helix</keyword>
<keyword evidence="3" id="KW-1015">Disulfide bond</keyword>
<evidence type="ECO:0000256" key="2">
    <source>
        <dbReference type="ARBA" id="ARBA00023136"/>
    </source>
</evidence>
<evidence type="ECO:0000313" key="8">
    <source>
        <dbReference type="Proteomes" id="UP000759131"/>
    </source>
</evidence>
<dbReference type="PROSITE" id="PS50853">
    <property type="entry name" value="FN3"/>
    <property type="match status" value="1"/>
</dbReference>
<dbReference type="InterPro" id="IPR013783">
    <property type="entry name" value="Ig-like_fold"/>
</dbReference>
<dbReference type="InterPro" id="IPR036116">
    <property type="entry name" value="FN3_sf"/>
</dbReference>
<dbReference type="PROSITE" id="PS50835">
    <property type="entry name" value="IG_LIKE"/>
    <property type="match status" value="3"/>
</dbReference>
<evidence type="ECO:0000256" key="1">
    <source>
        <dbReference type="ARBA" id="ARBA00004167"/>
    </source>
</evidence>
<dbReference type="EMBL" id="OC869176">
    <property type="protein sequence ID" value="CAD7634426.1"/>
    <property type="molecule type" value="Genomic_DNA"/>
</dbReference>
<keyword evidence="4" id="KW-0812">Transmembrane</keyword>
<dbReference type="SMART" id="SM00408">
    <property type="entry name" value="IGc2"/>
    <property type="match status" value="2"/>
</dbReference>
<feature type="domain" description="Fibronectin type-III" evidence="6">
    <location>
        <begin position="517"/>
        <end position="610"/>
    </location>
</feature>
<organism evidence="7">
    <name type="scientific">Medioppia subpectinata</name>
    <dbReference type="NCBI Taxonomy" id="1979941"/>
    <lineage>
        <taxon>Eukaryota</taxon>
        <taxon>Metazoa</taxon>
        <taxon>Ecdysozoa</taxon>
        <taxon>Arthropoda</taxon>
        <taxon>Chelicerata</taxon>
        <taxon>Arachnida</taxon>
        <taxon>Acari</taxon>
        <taxon>Acariformes</taxon>
        <taxon>Sarcoptiformes</taxon>
        <taxon>Oribatida</taxon>
        <taxon>Brachypylina</taxon>
        <taxon>Oppioidea</taxon>
        <taxon>Oppiidae</taxon>
        <taxon>Medioppia</taxon>
    </lineage>
</organism>
<dbReference type="EMBL" id="CAJPIZ010014601">
    <property type="protein sequence ID" value="CAG2114856.1"/>
    <property type="molecule type" value="Genomic_DNA"/>
</dbReference>
<dbReference type="InterPro" id="IPR003599">
    <property type="entry name" value="Ig_sub"/>
</dbReference>
<dbReference type="SUPFAM" id="SSF48726">
    <property type="entry name" value="Immunoglobulin"/>
    <property type="match status" value="4"/>
</dbReference>
<dbReference type="InterPro" id="IPR003961">
    <property type="entry name" value="FN3_dom"/>
</dbReference>
<dbReference type="PANTHER" id="PTHR23278">
    <property type="entry name" value="SIDESTEP PROTEIN"/>
    <property type="match status" value="1"/>
</dbReference>
<protein>
    <submittedName>
        <fullName evidence="7">Uncharacterized protein</fullName>
    </submittedName>
</protein>
<name>A0A7R9L3F8_9ACAR</name>
<proteinExistence type="predicted"/>
<evidence type="ECO:0000259" key="6">
    <source>
        <dbReference type="PROSITE" id="PS50853"/>
    </source>
</evidence>
<keyword evidence="8" id="KW-1185">Reference proteome</keyword>
<feature type="transmembrane region" description="Helical" evidence="4">
    <location>
        <begin position="626"/>
        <end position="648"/>
    </location>
</feature>
<feature type="non-terminal residue" evidence="7">
    <location>
        <position position="673"/>
    </location>
</feature>
<evidence type="ECO:0000256" key="4">
    <source>
        <dbReference type="SAM" id="Phobius"/>
    </source>
</evidence>
<dbReference type="InterPro" id="IPR036179">
    <property type="entry name" value="Ig-like_dom_sf"/>
</dbReference>
<dbReference type="PANTHER" id="PTHR23278:SF19">
    <property type="entry name" value="OBSCURIN"/>
    <property type="match status" value="1"/>
</dbReference>
<dbReference type="Gene3D" id="2.60.40.10">
    <property type="entry name" value="Immunoglobulins"/>
    <property type="match status" value="4"/>
</dbReference>
<dbReference type="CDD" id="cd00096">
    <property type="entry name" value="Ig"/>
    <property type="match status" value="1"/>
</dbReference>
<keyword evidence="2 4" id="KW-0472">Membrane</keyword>
<evidence type="ECO:0000313" key="7">
    <source>
        <dbReference type="EMBL" id="CAD7634426.1"/>
    </source>
</evidence>
<dbReference type="AlphaFoldDB" id="A0A7R9L3F8"/>
<dbReference type="Pfam" id="PF08205">
    <property type="entry name" value="C2-set_2"/>
    <property type="match status" value="1"/>
</dbReference>
<dbReference type="SUPFAM" id="SSF49265">
    <property type="entry name" value="Fibronectin type III"/>
    <property type="match status" value="1"/>
</dbReference>
<accession>A0A7R9L3F8</accession>
<evidence type="ECO:0000259" key="5">
    <source>
        <dbReference type="PROSITE" id="PS50835"/>
    </source>
</evidence>
<dbReference type="Pfam" id="PF13927">
    <property type="entry name" value="Ig_3"/>
    <property type="match status" value="1"/>
</dbReference>
<feature type="domain" description="Ig-like" evidence="5">
    <location>
        <begin position="320"/>
        <end position="403"/>
    </location>
</feature>
<dbReference type="GO" id="GO:0016020">
    <property type="term" value="C:membrane"/>
    <property type="evidence" value="ECO:0007669"/>
    <property type="project" value="UniProtKB-SubCell"/>
</dbReference>
<evidence type="ECO:0000256" key="3">
    <source>
        <dbReference type="ARBA" id="ARBA00023157"/>
    </source>
</evidence>
<dbReference type="InterPro" id="IPR007110">
    <property type="entry name" value="Ig-like_dom"/>
</dbReference>
<dbReference type="InterPro" id="IPR013162">
    <property type="entry name" value="CD80_C2-set"/>
</dbReference>
<dbReference type="OrthoDB" id="10006996at2759"/>
<sequence>KKAAIECVTDGWDENDVQLVLWYREDSEYGADGSVPFYRLDARHRQLFKAKHVLQNQSLEHRFVFDVTLTPPALVIHPVLVSDEGWYRCRVDYKTSRTQSYSAYLEVIGPPEELKIVDTSGAELSGLIGPYDEFANVVLVCEARAGNPSPALIWYHINALEVIIDNTYAYNRTGIVTNDLHLRQLDRHDYRTRLACRASSSSLYDPIERSVIIDMNLKPLSAKITTLYGRPLIAGRTFEFRCLAEGSRPEPRIVWKIGDTILASDPPVLSSDGNGSAESVVKFTPTADHNDRELICLANNPLIANSSVEDRLWISVEFSPIINISLDPNHSIGYVTEGDYIRVKCEVLANPWVTFIEWSLNGKRVQNPVLIDKNQTLVIDNILRDQSGRYQCTAGNGIGRTISPELNIEVNYAPVCRKGQQIHYTAVRNLATEVRCLVDTRPVDSSVRFKWFVNTSVETFELKAPDVNPVSDDPTASVATYRPKTALNYAMMMCLAENRVGPQVEPCVYYLRIHNGPPESVRNCDITHTSAIVVSVECMAGNNGGLRADYHLEVYHSLTEQLVANYTALQPKFVVESLAADVSYNLVIYSSNDRGNSPPLTYPSVRLLLTDINLNASKTQKDITRLMNSLIGIVVSIVIFTICVALVVKIRRFIYEDEYRVYDDGRSSQSESD</sequence>
<dbReference type="SMART" id="SM00409">
    <property type="entry name" value="IG"/>
    <property type="match status" value="2"/>
</dbReference>
<feature type="non-terminal residue" evidence="7">
    <location>
        <position position="1"/>
    </location>
</feature>
<comment type="subcellular location">
    <subcellularLocation>
        <location evidence="1">Membrane</location>
        <topology evidence="1">Single-pass membrane protein</topology>
    </subcellularLocation>
</comment>
<reference evidence="7" key="1">
    <citation type="submission" date="2020-11" db="EMBL/GenBank/DDBJ databases">
        <authorList>
            <person name="Tran Van P."/>
        </authorList>
    </citation>
    <scope>NUCLEOTIDE SEQUENCE</scope>
</reference>